<keyword evidence="5" id="KW-0378">Hydrolase</keyword>
<comment type="catalytic activity">
    <reaction evidence="6">
        <text>DNA(n) + a 2'-deoxyribonucleoside 5'-triphosphate = DNA(n+1) + diphosphate</text>
        <dbReference type="Rhea" id="RHEA:22508"/>
        <dbReference type="Rhea" id="RHEA-COMP:17339"/>
        <dbReference type="Rhea" id="RHEA-COMP:17340"/>
        <dbReference type="ChEBI" id="CHEBI:33019"/>
        <dbReference type="ChEBI" id="CHEBI:61560"/>
        <dbReference type="ChEBI" id="CHEBI:173112"/>
        <dbReference type="EC" id="2.7.7.7"/>
    </reaction>
</comment>
<organism evidence="8 10">
    <name type="scientific">Candidatus Liberibacter europaeus</name>
    <dbReference type="NCBI Taxonomy" id="744859"/>
    <lineage>
        <taxon>Bacteria</taxon>
        <taxon>Pseudomonadati</taxon>
        <taxon>Pseudomonadota</taxon>
        <taxon>Alphaproteobacteria</taxon>
        <taxon>Hyphomicrobiales</taxon>
        <taxon>Rhizobiaceae</taxon>
        <taxon>Liberibacter</taxon>
    </lineage>
</organism>
<comment type="caution">
    <text evidence="8">The sequence shown here is derived from an EMBL/GenBank/DDBJ whole genome shotgun (WGS) entry which is preliminary data.</text>
</comment>
<dbReference type="EMBL" id="PSQJ01000003">
    <property type="protein sequence ID" value="PTL86445.1"/>
    <property type="molecule type" value="Genomic_DNA"/>
</dbReference>
<evidence type="ECO:0000313" key="9">
    <source>
        <dbReference type="EMBL" id="PTL86445.1"/>
    </source>
</evidence>
<dbReference type="GO" id="GO:0004527">
    <property type="term" value="F:exonuclease activity"/>
    <property type="evidence" value="ECO:0007669"/>
    <property type="project" value="UniProtKB-KW"/>
</dbReference>
<dbReference type="Gene3D" id="3.30.70.370">
    <property type="match status" value="2"/>
</dbReference>
<dbReference type="AlphaFoldDB" id="A0A2T4VWQ7"/>
<dbReference type="Gene3D" id="1.10.150.20">
    <property type="entry name" value="5' to 3' exonuclease, C-terminal subdomain"/>
    <property type="match status" value="2"/>
</dbReference>
<keyword evidence="5" id="KW-0269">Exonuclease</keyword>
<dbReference type="Pfam" id="PF00476">
    <property type="entry name" value="DNA_pol_A"/>
    <property type="match status" value="1"/>
</dbReference>
<evidence type="ECO:0000256" key="2">
    <source>
        <dbReference type="ARBA" id="ARBA00011541"/>
    </source>
</evidence>
<protein>
    <recommendedName>
        <fullName evidence="3">DNA-directed DNA polymerase</fullName>
        <ecNumber evidence="3">2.7.7.7</ecNumber>
    </recommendedName>
</protein>
<sequence>MLKLLFIDIETRSPKPLPKVGVWAYAEEAIITLCAYAFENEGVKLWDRTKTSLIPSDLLAYLQDPETICVAHNSLFERVLFKKSLNIDIPIHRWICTSVLARVNGLPSSLKNACLALRFPERLTKMDEGKALIARFCGGSIDTSPYDINKPNHRHAWGLFGEYCKRDVEATRELYNRLTPLSKSERALWLLDQTINDRGYAIDLELVTKLQNLISTERERLDAEIQTLTNEVVQSSRRTELLNNYLFVMEGVDLPDMKEDTVRTALAQTPITENAQVILTNRLLSSQSSILKLNTLSKAISSDARLRGTLQFYGASRTGRWSGCVFQPQNLPRQQRSSTELEQDVQTLLSDGSITDPLSFASDCVRSCIIASKGKKLVVADLAGIEARVLAWIAGEQWKINAFLQNEDVYVTSYAKAFNVSIDVVTKDQRAIGKVMELALGYQGGAKVFQKMASNLGLDLKRFSENVRKTTSIEDWEQAENRCIWMQETYPEFAVEDLFIGTACELVKTAWRTKHKQVVQLWKDCEEGFDCVVKEGRSIVARRASYVPRLIMKKQNQNVLITLPSQRNLVYVDVKNDRSYLNSATSQLMRERTYGGKLTENIVQAVSRDILAQGMINATQAGYPIVLTVHDEIVCEVPDTSEYNAQTLCELMTQNPIWAKGLPLKAEGYEAKRYRK</sequence>
<comment type="subunit">
    <text evidence="2">Single-chain monomer with multiple functions.</text>
</comment>
<dbReference type="EMBL" id="PSQJ01000006">
    <property type="protein sequence ID" value="PTL86202.1"/>
    <property type="molecule type" value="Genomic_DNA"/>
</dbReference>
<dbReference type="InterPro" id="IPR001098">
    <property type="entry name" value="DNA-dir_DNA_pol_A_palm_dom"/>
</dbReference>
<dbReference type="GO" id="GO:0003887">
    <property type="term" value="F:DNA-directed DNA polymerase activity"/>
    <property type="evidence" value="ECO:0007669"/>
    <property type="project" value="UniProtKB-EC"/>
</dbReference>
<dbReference type="SUPFAM" id="SSF53098">
    <property type="entry name" value="Ribonuclease H-like"/>
    <property type="match status" value="1"/>
</dbReference>
<evidence type="ECO:0000256" key="3">
    <source>
        <dbReference type="ARBA" id="ARBA00012417"/>
    </source>
</evidence>
<evidence type="ECO:0000256" key="5">
    <source>
        <dbReference type="ARBA" id="ARBA00022839"/>
    </source>
</evidence>
<dbReference type="InterPro" id="IPR036397">
    <property type="entry name" value="RNaseH_sf"/>
</dbReference>
<evidence type="ECO:0000313" key="8">
    <source>
        <dbReference type="EMBL" id="PTL86202.1"/>
    </source>
</evidence>
<evidence type="ECO:0000313" key="10">
    <source>
        <dbReference type="Proteomes" id="UP000240811"/>
    </source>
</evidence>
<dbReference type="Proteomes" id="UP000240811">
    <property type="component" value="Unassembled WGS sequence"/>
</dbReference>
<dbReference type="GO" id="GO:0006261">
    <property type="term" value="P:DNA-templated DNA replication"/>
    <property type="evidence" value="ECO:0007669"/>
    <property type="project" value="InterPro"/>
</dbReference>
<dbReference type="PANTHER" id="PTHR10133">
    <property type="entry name" value="DNA POLYMERASE I"/>
    <property type="match status" value="1"/>
</dbReference>
<evidence type="ECO:0000256" key="4">
    <source>
        <dbReference type="ARBA" id="ARBA00022705"/>
    </source>
</evidence>
<evidence type="ECO:0000259" key="7">
    <source>
        <dbReference type="SMART" id="SM00482"/>
    </source>
</evidence>
<proteinExistence type="inferred from homology"/>
<evidence type="ECO:0000256" key="6">
    <source>
        <dbReference type="ARBA" id="ARBA00049244"/>
    </source>
</evidence>
<dbReference type="GO" id="GO:0003677">
    <property type="term" value="F:DNA binding"/>
    <property type="evidence" value="ECO:0007669"/>
    <property type="project" value="InterPro"/>
</dbReference>
<feature type="domain" description="DNA-directed DNA polymerase family A palm" evidence="7">
    <location>
        <begin position="362"/>
        <end position="641"/>
    </location>
</feature>
<keyword evidence="5" id="KW-0540">Nuclease</keyword>
<dbReference type="SMART" id="SM00482">
    <property type="entry name" value="POLAc"/>
    <property type="match status" value="1"/>
</dbReference>
<keyword evidence="4" id="KW-0235">DNA replication</keyword>
<dbReference type="SUPFAM" id="SSF56672">
    <property type="entry name" value="DNA/RNA polymerases"/>
    <property type="match status" value="1"/>
</dbReference>
<reference evidence="10" key="1">
    <citation type="submission" date="2018-02" db="EMBL/GenBank/DDBJ databases">
        <title>Genome sequence of Candidatus Liberibacter europaeus.</title>
        <authorList>
            <person name="Frampton R.A."/>
            <person name="Thompson S.M."/>
            <person name="David C."/>
            <person name="Addison S.M."/>
            <person name="Smith G.R."/>
        </authorList>
    </citation>
    <scope>NUCLEOTIDE SEQUENCE [LARGE SCALE GENOMIC DNA]</scope>
</reference>
<gene>
    <name evidence="9" type="ORF">C4617_03325</name>
    <name evidence="8" type="ORF">C4617_04860</name>
</gene>
<name>A0A2T4VWQ7_9HYPH</name>
<dbReference type="InterPro" id="IPR012337">
    <property type="entry name" value="RNaseH-like_sf"/>
</dbReference>
<dbReference type="PANTHER" id="PTHR10133:SF27">
    <property type="entry name" value="DNA POLYMERASE NU"/>
    <property type="match status" value="1"/>
</dbReference>
<dbReference type="InterPro" id="IPR002298">
    <property type="entry name" value="DNA_polymerase_A"/>
</dbReference>
<accession>A0A2T4VWQ7</accession>
<reference evidence="8" key="2">
    <citation type="submission" date="2018-02" db="EMBL/GenBank/DDBJ databases">
        <title>Genome sequence of Candidatus Liberibacter europaeus.</title>
        <authorList>
            <person name="Frampton R.A."/>
            <person name="Thompson S.M."/>
            <person name="Kalamorz F."/>
            <person name="David C."/>
            <person name="Addison S.M."/>
            <person name="Smith G.R."/>
        </authorList>
    </citation>
    <scope>NUCLEOTIDE SEQUENCE [LARGE SCALE GENOMIC DNA]</scope>
    <source>
        <strain evidence="8">ASNZ1</strain>
    </source>
</reference>
<dbReference type="InterPro" id="IPR043502">
    <property type="entry name" value="DNA/RNA_pol_sf"/>
</dbReference>
<dbReference type="GO" id="GO:0006302">
    <property type="term" value="P:double-strand break repair"/>
    <property type="evidence" value="ECO:0007669"/>
    <property type="project" value="TreeGrafter"/>
</dbReference>
<comment type="similarity">
    <text evidence="1">Belongs to the DNA polymerase type-A family.</text>
</comment>
<dbReference type="EC" id="2.7.7.7" evidence="3"/>
<dbReference type="Gene3D" id="3.30.420.10">
    <property type="entry name" value="Ribonuclease H-like superfamily/Ribonuclease H"/>
    <property type="match status" value="1"/>
</dbReference>
<evidence type="ECO:0000256" key="1">
    <source>
        <dbReference type="ARBA" id="ARBA00007705"/>
    </source>
</evidence>